<protein>
    <submittedName>
        <fullName evidence="2">Uncharacterized protein</fullName>
    </submittedName>
</protein>
<dbReference type="EnsemblBacteria" id="CAQ43982">
    <property type="protein sequence ID" value="CAQ43982"/>
    <property type="gene ID" value="Smlt0382"/>
</dbReference>
<dbReference type="KEGG" id="sml:Smlt0382"/>
<keyword evidence="3" id="KW-1185">Reference proteome</keyword>
<gene>
    <name evidence="2" type="ordered locus">Smlt0382</name>
</gene>
<dbReference type="Proteomes" id="UP000008840">
    <property type="component" value="Chromosome"/>
</dbReference>
<evidence type="ECO:0000313" key="3">
    <source>
        <dbReference type="Proteomes" id="UP000008840"/>
    </source>
</evidence>
<feature type="region of interest" description="Disordered" evidence="1">
    <location>
        <begin position="1"/>
        <end position="51"/>
    </location>
</feature>
<dbReference type="AlphaFoldDB" id="B2FJ53"/>
<dbReference type="HOGENOM" id="CLU_1969324_0_0_6"/>
<evidence type="ECO:0000313" key="2">
    <source>
        <dbReference type="EMBL" id="CAQ43982.1"/>
    </source>
</evidence>
<proteinExistence type="predicted"/>
<dbReference type="EMBL" id="AM743169">
    <property type="protein sequence ID" value="CAQ43982.1"/>
    <property type="molecule type" value="Genomic_DNA"/>
</dbReference>
<organism evidence="2 3">
    <name type="scientific">Stenotrophomonas maltophilia (strain K279a)</name>
    <dbReference type="NCBI Taxonomy" id="522373"/>
    <lineage>
        <taxon>Bacteria</taxon>
        <taxon>Pseudomonadati</taxon>
        <taxon>Pseudomonadota</taxon>
        <taxon>Gammaproteobacteria</taxon>
        <taxon>Lysobacterales</taxon>
        <taxon>Lysobacteraceae</taxon>
        <taxon>Stenotrophomonas</taxon>
        <taxon>Stenotrophomonas maltophilia group</taxon>
    </lineage>
</organism>
<evidence type="ECO:0000256" key="1">
    <source>
        <dbReference type="SAM" id="MobiDB-lite"/>
    </source>
</evidence>
<sequence length="127" mass="13677">MRHENRAPGTRIATTSAGPVTTAAAARGSVRTSAAGRADTGRYLRSSAHPGAATRHIACLPRHPGGCTQPMPVTTRIMRRSTEKKGFPVNTVCLQGWSTTPSPSQQMRLVAHAPFHDRQCRYSIAPF</sequence>
<name>B2FJ53_STRMK</name>
<accession>B2FJ53</accession>
<reference evidence="2 3" key="1">
    <citation type="journal article" date="2008" name="Genome Biol.">
        <title>The complete genome, comparative and functional analysis of Stenotrophomonas maltophilia reveals an organism heavily shielded by drug resistance determinants.</title>
        <authorList>
            <person name="Crossman L.C."/>
            <person name="Gould V.C."/>
            <person name="Dow J.M."/>
            <person name="Vernikos G.S."/>
            <person name="Okazaki A."/>
            <person name="Sebaihia M."/>
            <person name="Saunders D."/>
            <person name="Arrowsmith C."/>
            <person name="Carver T."/>
            <person name="Peters N."/>
            <person name="Adlem E."/>
            <person name="Kerhornou A."/>
            <person name="Lord A."/>
            <person name="Murphy L."/>
            <person name="Seeger K."/>
            <person name="Squares R."/>
            <person name="Rutter S."/>
            <person name="Quail M.A."/>
            <person name="Rajandream M.A."/>
            <person name="Harris D."/>
            <person name="Churcher C."/>
            <person name="Bentley S.D."/>
            <person name="Parkhill J."/>
            <person name="Thomson N.R."/>
            <person name="Avison M.B."/>
        </authorList>
    </citation>
    <scope>NUCLEOTIDE SEQUENCE [LARGE SCALE GENOMIC DNA]</scope>
    <source>
        <strain evidence="2 3">K279a</strain>
    </source>
</reference>